<protein>
    <submittedName>
        <fullName evidence="2">Uncharacterized protein</fullName>
    </submittedName>
</protein>
<keyword evidence="3" id="KW-1185">Reference proteome</keyword>
<dbReference type="Proteomes" id="UP000287447">
    <property type="component" value="Unassembled WGS sequence"/>
</dbReference>
<feature type="transmembrane region" description="Helical" evidence="1">
    <location>
        <begin position="12"/>
        <end position="32"/>
    </location>
</feature>
<evidence type="ECO:0000313" key="3">
    <source>
        <dbReference type="Proteomes" id="UP000287447"/>
    </source>
</evidence>
<dbReference type="AlphaFoldDB" id="A0A437QPD1"/>
<dbReference type="EMBL" id="SADE01000002">
    <property type="protein sequence ID" value="RVU36393.1"/>
    <property type="molecule type" value="Genomic_DNA"/>
</dbReference>
<keyword evidence="1" id="KW-0812">Transmembrane</keyword>
<evidence type="ECO:0000256" key="1">
    <source>
        <dbReference type="SAM" id="Phobius"/>
    </source>
</evidence>
<sequence length="60" mass="6461">MNVKSECFFHRVAVATFALEAISFSVFLGFFLSGATPDLTLPIGCAMIPSFAVETVQRAC</sequence>
<evidence type="ECO:0000313" key="2">
    <source>
        <dbReference type="EMBL" id="RVU36393.1"/>
    </source>
</evidence>
<keyword evidence="1" id="KW-0472">Membrane</keyword>
<comment type="caution">
    <text evidence="2">The sequence shown here is derived from an EMBL/GenBank/DDBJ whole genome shotgun (WGS) entry which is preliminary data.</text>
</comment>
<keyword evidence="1" id="KW-1133">Transmembrane helix</keyword>
<organism evidence="2 3">
    <name type="scientific">Hwanghaeella grinnelliae</name>
    <dbReference type="NCBI Taxonomy" id="2500179"/>
    <lineage>
        <taxon>Bacteria</taxon>
        <taxon>Pseudomonadati</taxon>
        <taxon>Pseudomonadota</taxon>
        <taxon>Alphaproteobacteria</taxon>
        <taxon>Rhodospirillales</taxon>
        <taxon>Rhodospirillaceae</taxon>
        <taxon>Hwanghaeella</taxon>
    </lineage>
</organism>
<reference evidence="3" key="1">
    <citation type="submission" date="2019-01" db="EMBL/GenBank/DDBJ databases">
        <title>Gri0909 isolated from a small marine red alga.</title>
        <authorList>
            <person name="Kim J."/>
            <person name="Jeong S.E."/>
            <person name="Jeon C.O."/>
        </authorList>
    </citation>
    <scope>NUCLEOTIDE SEQUENCE [LARGE SCALE GENOMIC DNA]</scope>
    <source>
        <strain evidence="3">Gri0909</strain>
    </source>
</reference>
<accession>A0A437QPD1</accession>
<proteinExistence type="predicted"/>
<name>A0A437QPD1_9PROT</name>
<gene>
    <name evidence="2" type="ORF">EOI86_14400</name>
</gene>
<dbReference type="RefSeq" id="WP_127765869.1">
    <property type="nucleotide sequence ID" value="NZ_SADE01000002.1"/>
</dbReference>